<keyword evidence="3" id="KW-1185">Reference proteome</keyword>
<accession>A0A8H7UDQ3</accession>
<evidence type="ECO:0000313" key="3">
    <source>
        <dbReference type="Proteomes" id="UP000654370"/>
    </source>
</evidence>
<dbReference type="Proteomes" id="UP000654370">
    <property type="component" value="Unassembled WGS sequence"/>
</dbReference>
<comment type="caution">
    <text evidence="2">The sequence shown here is derived from an EMBL/GenBank/DDBJ whole genome shotgun (WGS) entry which is preliminary data.</text>
</comment>
<dbReference type="CDD" id="cd08267">
    <property type="entry name" value="MDR1"/>
    <property type="match status" value="1"/>
</dbReference>
<dbReference type="SUPFAM" id="SSF51735">
    <property type="entry name" value="NAD(P)-binding Rossmann-fold domains"/>
    <property type="match status" value="1"/>
</dbReference>
<organism evidence="2 3">
    <name type="scientific">Mortierella isabellina</name>
    <name type="common">Filamentous fungus</name>
    <name type="synonym">Umbelopsis isabellina</name>
    <dbReference type="NCBI Taxonomy" id="91625"/>
    <lineage>
        <taxon>Eukaryota</taxon>
        <taxon>Fungi</taxon>
        <taxon>Fungi incertae sedis</taxon>
        <taxon>Mucoromycota</taxon>
        <taxon>Mucoromycotina</taxon>
        <taxon>Umbelopsidomycetes</taxon>
        <taxon>Umbelopsidales</taxon>
        <taxon>Umbelopsidaceae</taxon>
        <taxon>Umbelopsis</taxon>
    </lineage>
</organism>
<dbReference type="SMART" id="SM00829">
    <property type="entry name" value="PKS_ER"/>
    <property type="match status" value="1"/>
</dbReference>
<gene>
    <name evidence="2" type="ORF">INT43_001336</name>
</gene>
<dbReference type="Gene3D" id="3.40.50.720">
    <property type="entry name" value="NAD(P)-binding Rossmann-like Domain"/>
    <property type="match status" value="1"/>
</dbReference>
<dbReference type="GO" id="GO:0005739">
    <property type="term" value="C:mitochondrion"/>
    <property type="evidence" value="ECO:0007669"/>
    <property type="project" value="TreeGrafter"/>
</dbReference>
<proteinExistence type="predicted"/>
<dbReference type="AlphaFoldDB" id="A0A8H7UDQ3"/>
<reference evidence="2" key="1">
    <citation type="submission" date="2020-12" db="EMBL/GenBank/DDBJ databases">
        <title>Metabolic potential, ecology and presence of endohyphal bacteria is reflected in genomic diversity of Mucoromycotina.</title>
        <authorList>
            <person name="Muszewska A."/>
            <person name="Okrasinska A."/>
            <person name="Steczkiewicz K."/>
            <person name="Drgas O."/>
            <person name="Orlowska M."/>
            <person name="Perlinska-Lenart U."/>
            <person name="Aleksandrzak-Piekarczyk T."/>
            <person name="Szatraj K."/>
            <person name="Zielenkiewicz U."/>
            <person name="Pilsyk S."/>
            <person name="Malc E."/>
            <person name="Mieczkowski P."/>
            <person name="Kruszewska J.S."/>
            <person name="Biernat P."/>
            <person name="Pawlowska J."/>
        </authorList>
    </citation>
    <scope>NUCLEOTIDE SEQUENCE</scope>
    <source>
        <strain evidence="2">WA0000067209</strain>
    </source>
</reference>
<sequence>MSDQTELIRAWTHTKVGRPEKVINLDHVPMPKLSSAEDVLVKVSHIALLSSASFMIAFIPHTNSRPYKVESDFTGTVVETGSNVRQELTSGTEVFGITINMADKLELLKSLTSPNGSLVEYLVVNQNTVVIKPANIKAEIVSGMAGVGCTALEFMDAAALKLGDTILINGGSGAVGLLLLQLAKQAVGSEGRVVTTCSAAKIDMVKKYGADTVIDYSSHQPLTKYLADEYGTHKFDCIIDCYGSQELYTESPAYLANDKLFLNMAIAHPRGRDWRVSDILRFAGQQLQNTCVPTWLGGTNRRYKFISATPWRATLERVRKLIEDGRLTCEIDSVWGMDDAIKAYERFGSNEAQGRVVINVQG</sequence>
<protein>
    <recommendedName>
        <fullName evidence="1">Enoyl reductase (ER) domain-containing protein</fullName>
    </recommendedName>
</protein>
<dbReference type="InterPro" id="IPR050700">
    <property type="entry name" value="YIM1/Zinc_Alcohol_DH_Fams"/>
</dbReference>
<dbReference type="InterPro" id="IPR011032">
    <property type="entry name" value="GroES-like_sf"/>
</dbReference>
<dbReference type="Pfam" id="PF13602">
    <property type="entry name" value="ADH_zinc_N_2"/>
    <property type="match status" value="1"/>
</dbReference>
<evidence type="ECO:0000313" key="2">
    <source>
        <dbReference type="EMBL" id="KAG2175689.1"/>
    </source>
</evidence>
<dbReference type="EMBL" id="JAEPQZ010000011">
    <property type="protein sequence ID" value="KAG2175689.1"/>
    <property type="molecule type" value="Genomic_DNA"/>
</dbReference>
<dbReference type="InterPro" id="IPR036291">
    <property type="entry name" value="NAD(P)-bd_dom_sf"/>
</dbReference>
<name>A0A8H7UDQ3_MORIS</name>
<dbReference type="PANTHER" id="PTHR11695">
    <property type="entry name" value="ALCOHOL DEHYDROGENASE RELATED"/>
    <property type="match status" value="1"/>
</dbReference>
<dbReference type="Gene3D" id="3.90.180.10">
    <property type="entry name" value="Medium-chain alcohol dehydrogenases, catalytic domain"/>
    <property type="match status" value="1"/>
</dbReference>
<dbReference type="OrthoDB" id="9992527at2759"/>
<dbReference type="InterPro" id="IPR020843">
    <property type="entry name" value="ER"/>
</dbReference>
<evidence type="ECO:0000259" key="1">
    <source>
        <dbReference type="SMART" id="SM00829"/>
    </source>
</evidence>
<dbReference type="PANTHER" id="PTHR11695:SF294">
    <property type="entry name" value="RETICULON-4-INTERACTING PROTEIN 1, MITOCHONDRIAL"/>
    <property type="match status" value="1"/>
</dbReference>
<feature type="domain" description="Enoyl reductase (ER)" evidence="1">
    <location>
        <begin position="17"/>
        <end position="358"/>
    </location>
</feature>
<dbReference type="SUPFAM" id="SSF50129">
    <property type="entry name" value="GroES-like"/>
    <property type="match status" value="1"/>
</dbReference>
<dbReference type="GO" id="GO:0016491">
    <property type="term" value="F:oxidoreductase activity"/>
    <property type="evidence" value="ECO:0007669"/>
    <property type="project" value="InterPro"/>
</dbReference>